<comment type="caution">
    <text evidence="3">The sequence shown here is derived from an EMBL/GenBank/DDBJ whole genome shotgun (WGS) entry which is preliminary data.</text>
</comment>
<protein>
    <recommendedName>
        <fullName evidence="2">SLH domain-containing protein</fullName>
    </recommendedName>
</protein>
<evidence type="ECO:0000256" key="1">
    <source>
        <dbReference type="SAM" id="SignalP"/>
    </source>
</evidence>
<proteinExistence type="predicted"/>
<feature type="signal peptide" evidence="1">
    <location>
        <begin position="1"/>
        <end position="23"/>
    </location>
</feature>
<dbReference type="PANTHER" id="PTHR43308:SF1">
    <property type="entry name" value="OUTER MEMBRANE PROTEIN ALPHA"/>
    <property type="match status" value="1"/>
</dbReference>
<sequence>MKKVLWLLIVTVFTMAIASSALAVTFKDVPADHWAAPYVLDLIKLGVTNGYPDGTFRGTKNISRYEAAVFIAKLAKAVGGEEIQTDLKALKQDVAALKKSGGLPFSGSYSANWQAGNLLAESGGTRGGVTSYRLALNTVRDLGNGADVKVNLDTMDYGFYDSGTTTTGGVLATELLDIESNLSLDLAQLGLENPVKLTFTLGPGSHQHIDATGVLSSETGVTYVRPNTSVVATTSLWGLDVSGGYIVPEKANSGLITTSQVIGAIGYNFIDVPMINKLRLAVAGDYVSSGMYSSTTRDVRGSIGLAAPLGDKIEASGTLGLGGADQKNWMLKGEVALKDLWQTGTEANIMVSKVGAEFINPTFAAAEFDFAGFDQFMRPLTNGTVNVGGQLVQNVSDDIKLVGKGDVRLSSDYKYEAPSGRLTAQGGVLYSVAPNTTVDASYRVFQDKATKDTSDIAAVGLMYQF</sequence>
<feature type="chain" id="PRO_5013607852" description="SLH domain-containing protein" evidence="1">
    <location>
        <begin position="24"/>
        <end position="465"/>
    </location>
</feature>
<dbReference type="PROSITE" id="PS51272">
    <property type="entry name" value="SLH"/>
    <property type="match status" value="1"/>
</dbReference>
<feature type="domain" description="SLH" evidence="2">
    <location>
        <begin position="22"/>
        <end position="85"/>
    </location>
</feature>
<evidence type="ECO:0000313" key="4">
    <source>
        <dbReference type="Proteomes" id="UP000231343"/>
    </source>
</evidence>
<dbReference type="InterPro" id="IPR001119">
    <property type="entry name" value="SLH_dom"/>
</dbReference>
<dbReference type="SUPFAM" id="SSF56935">
    <property type="entry name" value="Porins"/>
    <property type="match status" value="1"/>
</dbReference>
<dbReference type="PANTHER" id="PTHR43308">
    <property type="entry name" value="OUTER MEMBRANE PROTEIN ALPHA-RELATED"/>
    <property type="match status" value="1"/>
</dbReference>
<dbReference type="EMBL" id="PEYM01000112">
    <property type="protein sequence ID" value="PIS28895.1"/>
    <property type="molecule type" value="Genomic_DNA"/>
</dbReference>
<dbReference type="AlphaFoldDB" id="A0A2H0XVU9"/>
<gene>
    <name evidence="3" type="ORF">COT42_06760</name>
</gene>
<dbReference type="Pfam" id="PF00395">
    <property type="entry name" value="SLH"/>
    <property type="match status" value="1"/>
</dbReference>
<name>A0A2H0XVU9_UNCSA</name>
<organism evidence="3 4">
    <name type="scientific">Candidatus Saganbacteria bacterium CG08_land_8_20_14_0_20_45_16</name>
    <dbReference type="NCBI Taxonomy" id="2014293"/>
    <lineage>
        <taxon>Bacteria</taxon>
        <taxon>Bacillati</taxon>
        <taxon>Saganbacteria</taxon>
    </lineage>
</organism>
<evidence type="ECO:0000259" key="2">
    <source>
        <dbReference type="PROSITE" id="PS51272"/>
    </source>
</evidence>
<keyword evidence="1" id="KW-0732">Signal</keyword>
<reference evidence="3 4" key="1">
    <citation type="submission" date="2017-09" db="EMBL/GenBank/DDBJ databases">
        <title>Depth-based differentiation of microbial function through sediment-hosted aquifers and enrichment of novel symbionts in the deep terrestrial subsurface.</title>
        <authorList>
            <person name="Probst A.J."/>
            <person name="Ladd B."/>
            <person name="Jarett J.K."/>
            <person name="Geller-Mcgrath D.E."/>
            <person name="Sieber C.M."/>
            <person name="Emerson J.B."/>
            <person name="Anantharaman K."/>
            <person name="Thomas B.C."/>
            <person name="Malmstrom R."/>
            <person name="Stieglmeier M."/>
            <person name="Klingl A."/>
            <person name="Woyke T."/>
            <person name="Ryan C.M."/>
            <person name="Banfield J.F."/>
        </authorList>
    </citation>
    <scope>NUCLEOTIDE SEQUENCE [LARGE SCALE GENOMIC DNA]</scope>
    <source>
        <strain evidence="3">CG08_land_8_20_14_0_20_45_16</strain>
    </source>
</reference>
<dbReference type="Proteomes" id="UP000231343">
    <property type="component" value="Unassembled WGS sequence"/>
</dbReference>
<evidence type="ECO:0000313" key="3">
    <source>
        <dbReference type="EMBL" id="PIS28895.1"/>
    </source>
</evidence>
<accession>A0A2H0XVU9</accession>
<dbReference type="InterPro" id="IPR051465">
    <property type="entry name" value="Cell_Envelope_Struct_Comp"/>
</dbReference>